<protein>
    <submittedName>
        <fullName evidence="2">MMtag superfamily domain-containing protein</fullName>
    </submittedName>
</protein>
<evidence type="ECO:0000256" key="1">
    <source>
        <dbReference type="SAM" id="MobiDB-lite"/>
    </source>
</evidence>
<name>A0A8A1LEW5_AJEC8</name>
<dbReference type="AlphaFoldDB" id="A0A8A1LEW5"/>
<organism evidence="2 3">
    <name type="scientific">Ajellomyces capsulatus (strain H88)</name>
    <name type="common">Darling's disease fungus</name>
    <name type="synonym">Histoplasma capsulatum</name>
    <dbReference type="NCBI Taxonomy" id="544711"/>
    <lineage>
        <taxon>Eukaryota</taxon>
        <taxon>Fungi</taxon>
        <taxon>Dikarya</taxon>
        <taxon>Ascomycota</taxon>
        <taxon>Pezizomycotina</taxon>
        <taxon>Eurotiomycetes</taxon>
        <taxon>Eurotiomycetidae</taxon>
        <taxon>Onygenales</taxon>
        <taxon>Ajellomycetaceae</taxon>
        <taxon>Histoplasma</taxon>
    </lineage>
</organism>
<accession>A0A8A1LEW5</accession>
<dbReference type="VEuPathDB" id="FungiDB:I7I53_06191"/>
<reference evidence="2" key="1">
    <citation type="submission" date="2021-01" db="EMBL/GenBank/DDBJ databases">
        <title>Chromosome-level genome assembly of a human fungal pathogen reveals clustering of transcriptionally co-regulated genes.</title>
        <authorList>
            <person name="Voorhies M."/>
            <person name="Cohen S."/>
            <person name="Shea T.P."/>
            <person name="Petrus S."/>
            <person name="Munoz J.F."/>
            <person name="Poplawski S."/>
            <person name="Goldman W.E."/>
            <person name="Michael T."/>
            <person name="Cuomo C.A."/>
            <person name="Sil A."/>
            <person name="Beyhan S."/>
        </authorList>
    </citation>
    <scope>NUCLEOTIDE SEQUENCE</scope>
    <source>
        <strain evidence="2">H88</strain>
    </source>
</reference>
<feature type="compositionally biased region" description="Basic residues" evidence="1">
    <location>
        <begin position="1"/>
        <end position="11"/>
    </location>
</feature>
<dbReference type="Proteomes" id="UP000663419">
    <property type="component" value="Chromosome 2"/>
</dbReference>
<feature type="region of interest" description="Disordered" evidence="1">
    <location>
        <begin position="1"/>
        <end position="24"/>
    </location>
</feature>
<proteinExistence type="predicted"/>
<gene>
    <name evidence="2" type="ORF">I7I53_06191</name>
</gene>
<evidence type="ECO:0000313" key="2">
    <source>
        <dbReference type="EMBL" id="QSS50984.1"/>
    </source>
</evidence>
<sequence length="60" mass="6734">MVRRQNIHPPRKLPWSLPHGPRRTVAAKSRSILVCQGRQGRSRICRRSCGETTQRAGGGD</sequence>
<evidence type="ECO:0000313" key="3">
    <source>
        <dbReference type="Proteomes" id="UP000663419"/>
    </source>
</evidence>
<dbReference type="EMBL" id="CP069103">
    <property type="protein sequence ID" value="QSS50984.1"/>
    <property type="molecule type" value="Genomic_DNA"/>
</dbReference>